<evidence type="ECO:0000259" key="6">
    <source>
        <dbReference type="PROSITE" id="PS50112"/>
    </source>
</evidence>
<dbReference type="Gene3D" id="1.10.8.60">
    <property type="match status" value="1"/>
</dbReference>
<dbReference type="AlphaFoldDB" id="A0A517DWT9"/>
<evidence type="ECO:0000313" key="7">
    <source>
        <dbReference type="EMBL" id="QDR81820.1"/>
    </source>
</evidence>
<dbReference type="Proteomes" id="UP000320776">
    <property type="component" value="Chromosome"/>
</dbReference>
<dbReference type="Pfam" id="PF13426">
    <property type="entry name" value="PAS_9"/>
    <property type="match status" value="1"/>
</dbReference>
<evidence type="ECO:0000256" key="4">
    <source>
        <dbReference type="ARBA" id="ARBA00023163"/>
    </source>
</evidence>
<dbReference type="InterPro" id="IPR003593">
    <property type="entry name" value="AAA+_ATPase"/>
</dbReference>
<keyword evidence="8" id="KW-1185">Reference proteome</keyword>
<keyword evidence="4" id="KW-0804">Transcription</keyword>
<dbReference type="PRINTS" id="PR01590">
    <property type="entry name" value="HTHFIS"/>
</dbReference>
<dbReference type="CDD" id="cd00130">
    <property type="entry name" value="PAS"/>
    <property type="match status" value="1"/>
</dbReference>
<dbReference type="PANTHER" id="PTHR32071">
    <property type="entry name" value="TRANSCRIPTIONAL REGULATORY PROTEIN"/>
    <property type="match status" value="1"/>
</dbReference>
<dbReference type="InterPro" id="IPR000014">
    <property type="entry name" value="PAS"/>
</dbReference>
<dbReference type="NCBIfam" id="TIGR00229">
    <property type="entry name" value="sensory_box"/>
    <property type="match status" value="1"/>
</dbReference>
<dbReference type="GO" id="GO:0006355">
    <property type="term" value="P:regulation of DNA-templated transcription"/>
    <property type="evidence" value="ECO:0007669"/>
    <property type="project" value="InterPro"/>
</dbReference>
<protein>
    <submittedName>
        <fullName evidence="7">Anaerobic nitric oxide reductase transcription regulator NorR</fullName>
    </submittedName>
</protein>
<dbReference type="RefSeq" id="WP_144351269.1">
    <property type="nucleotide sequence ID" value="NZ_CP036259.1"/>
</dbReference>
<dbReference type="PROSITE" id="PS50112">
    <property type="entry name" value="PAS"/>
    <property type="match status" value="1"/>
</dbReference>
<feature type="domain" description="Sigma-54 factor interaction" evidence="5">
    <location>
        <begin position="147"/>
        <end position="376"/>
    </location>
</feature>
<dbReference type="InterPro" id="IPR027417">
    <property type="entry name" value="P-loop_NTPase"/>
</dbReference>
<gene>
    <name evidence="7" type="primary">norR_19</name>
    <name evidence="7" type="ORF">SPTER_32350</name>
</gene>
<keyword evidence="3" id="KW-0805">Transcription regulation</keyword>
<dbReference type="InterPro" id="IPR025662">
    <property type="entry name" value="Sigma_54_int_dom_ATP-bd_1"/>
</dbReference>
<dbReference type="InterPro" id="IPR009057">
    <property type="entry name" value="Homeodomain-like_sf"/>
</dbReference>
<dbReference type="PANTHER" id="PTHR32071:SF121">
    <property type="entry name" value="SIGMA L-DEPENDENT TRANSCRIPTIONAL REGULATOR YQIR-RELATED"/>
    <property type="match status" value="1"/>
</dbReference>
<feature type="domain" description="PAS" evidence="6">
    <location>
        <begin position="3"/>
        <end position="55"/>
    </location>
</feature>
<dbReference type="Pfam" id="PF25601">
    <property type="entry name" value="AAA_lid_14"/>
    <property type="match status" value="1"/>
</dbReference>
<proteinExistence type="predicted"/>
<dbReference type="CDD" id="cd00009">
    <property type="entry name" value="AAA"/>
    <property type="match status" value="1"/>
</dbReference>
<dbReference type="Gene3D" id="1.10.10.60">
    <property type="entry name" value="Homeodomain-like"/>
    <property type="match status" value="1"/>
</dbReference>
<dbReference type="InterPro" id="IPR002078">
    <property type="entry name" value="Sigma_54_int"/>
</dbReference>
<evidence type="ECO:0000313" key="8">
    <source>
        <dbReference type="Proteomes" id="UP000320776"/>
    </source>
</evidence>
<dbReference type="PROSITE" id="PS00676">
    <property type="entry name" value="SIGMA54_INTERACT_2"/>
    <property type="match status" value="1"/>
</dbReference>
<organism evidence="7 8">
    <name type="scientific">Sporomusa termitida</name>
    <dbReference type="NCBI Taxonomy" id="2377"/>
    <lineage>
        <taxon>Bacteria</taxon>
        <taxon>Bacillati</taxon>
        <taxon>Bacillota</taxon>
        <taxon>Negativicutes</taxon>
        <taxon>Selenomonadales</taxon>
        <taxon>Sporomusaceae</taxon>
        <taxon>Sporomusa</taxon>
    </lineage>
</organism>
<dbReference type="InterPro" id="IPR058031">
    <property type="entry name" value="AAA_lid_NorR"/>
</dbReference>
<dbReference type="EMBL" id="CP036259">
    <property type="protein sequence ID" value="QDR81820.1"/>
    <property type="molecule type" value="Genomic_DNA"/>
</dbReference>
<dbReference type="InterPro" id="IPR002197">
    <property type="entry name" value="HTH_Fis"/>
</dbReference>
<dbReference type="Pfam" id="PF02954">
    <property type="entry name" value="HTH_8"/>
    <property type="match status" value="1"/>
</dbReference>
<dbReference type="SUPFAM" id="SSF55785">
    <property type="entry name" value="PYP-like sensor domain (PAS domain)"/>
    <property type="match status" value="1"/>
</dbReference>
<name>A0A517DWT9_9FIRM</name>
<evidence type="ECO:0000259" key="5">
    <source>
        <dbReference type="PROSITE" id="PS50045"/>
    </source>
</evidence>
<reference evidence="7 8" key="1">
    <citation type="submission" date="2019-02" db="EMBL/GenBank/DDBJ databases">
        <title>Closed genome of Sporomusa termitida DSM 4440.</title>
        <authorList>
            <person name="Poehlein A."/>
            <person name="Daniel R."/>
        </authorList>
    </citation>
    <scope>NUCLEOTIDE SEQUENCE [LARGE SCALE GENOMIC DNA]</scope>
    <source>
        <strain evidence="7 8">DSM 4440</strain>
    </source>
</reference>
<dbReference type="OrthoDB" id="1672812at2"/>
<evidence type="ECO:0000256" key="1">
    <source>
        <dbReference type="ARBA" id="ARBA00022741"/>
    </source>
</evidence>
<dbReference type="KEGG" id="sted:SPTER_32350"/>
<dbReference type="PROSITE" id="PS50045">
    <property type="entry name" value="SIGMA54_INTERACT_4"/>
    <property type="match status" value="1"/>
</dbReference>
<dbReference type="FunFam" id="3.40.50.300:FF:000006">
    <property type="entry name" value="DNA-binding transcriptional regulator NtrC"/>
    <property type="match status" value="1"/>
</dbReference>
<dbReference type="GO" id="GO:0005524">
    <property type="term" value="F:ATP binding"/>
    <property type="evidence" value="ECO:0007669"/>
    <property type="project" value="UniProtKB-KW"/>
</dbReference>
<dbReference type="PROSITE" id="PS00675">
    <property type="entry name" value="SIGMA54_INTERACT_1"/>
    <property type="match status" value="1"/>
</dbReference>
<sequence length="476" mass="53957">MQNKPDYAQLIAASAETFFVTDKNGNILVVNPAVCMLLDMTEDQLVGANVKNLVEAGYYDRSTTMEAIERKQLFSGIYRTKSGKEIVSTSRPILDDDGNVSVVITNSFDTERVDGFIKMIEEERALTKRYRAEVEYLRHRYIEKDNIVFISKAMENILHKLNTVAKADSTIILFGESGTGKDLLAKYTHKNSLRANGPFIDVNCAAIPEHLMESELFGYEKGAFTGASKQGKVGLMELADKGTLFLDEIGELPLHLQAKLLRVLESHEIRRIGSVTGRKTDFRLITATNRELKKMVEENRFRDDLYYRLNVIPIQIPPLRNRLEDIIVLAEHFLSLFNTKYGYGQTFTRQTMDALLQYQWPGNARELRNVVERLVITGSCPETELALINGNIITPSLKEGAGEEGGRQHKSEKLSENVLQINLCDHNITLKEVVAEAEKQYILKVLDQCEGNVRKAAEKIGIHKTILYRKLRRIRS</sequence>
<evidence type="ECO:0000256" key="2">
    <source>
        <dbReference type="ARBA" id="ARBA00022840"/>
    </source>
</evidence>
<dbReference type="GO" id="GO:0043565">
    <property type="term" value="F:sequence-specific DNA binding"/>
    <property type="evidence" value="ECO:0007669"/>
    <property type="project" value="InterPro"/>
</dbReference>
<dbReference type="Pfam" id="PF00158">
    <property type="entry name" value="Sigma54_activat"/>
    <property type="match status" value="1"/>
</dbReference>
<dbReference type="SUPFAM" id="SSF46689">
    <property type="entry name" value="Homeodomain-like"/>
    <property type="match status" value="1"/>
</dbReference>
<dbReference type="InterPro" id="IPR035965">
    <property type="entry name" value="PAS-like_dom_sf"/>
</dbReference>
<dbReference type="SMART" id="SM00382">
    <property type="entry name" value="AAA"/>
    <property type="match status" value="1"/>
</dbReference>
<keyword evidence="2" id="KW-0067">ATP-binding</keyword>
<dbReference type="Gene3D" id="3.40.50.300">
    <property type="entry name" value="P-loop containing nucleotide triphosphate hydrolases"/>
    <property type="match status" value="1"/>
</dbReference>
<accession>A0A517DWT9</accession>
<dbReference type="Gene3D" id="3.30.450.20">
    <property type="entry name" value="PAS domain"/>
    <property type="match status" value="1"/>
</dbReference>
<evidence type="ECO:0000256" key="3">
    <source>
        <dbReference type="ARBA" id="ARBA00023015"/>
    </source>
</evidence>
<dbReference type="SMART" id="SM00091">
    <property type="entry name" value="PAS"/>
    <property type="match status" value="1"/>
</dbReference>
<dbReference type="SUPFAM" id="SSF52540">
    <property type="entry name" value="P-loop containing nucleoside triphosphate hydrolases"/>
    <property type="match status" value="1"/>
</dbReference>
<dbReference type="InterPro" id="IPR025943">
    <property type="entry name" value="Sigma_54_int_dom_ATP-bd_2"/>
</dbReference>
<keyword evidence="1" id="KW-0547">Nucleotide-binding</keyword>